<sequence>MRIRSLPGQMPPRLLLIDAIGPFFRGYEKRRINWSKIPFTHLATEGEARQRQWDRIRDDLRQFAGEVSAIGYNAVTLDDLAHLAPHPLHEEDIARRIEAFREEFSRIFPILDEFGLKIYLTSDIIPLTPAIEAEMGGDHRKLEDYFLGLVSDLLDDFPLIAGIILRIGESDGVDVKDPIHTRLHLTSAAETNRLLRRMVPLFEEKERDLILRTWTVGAHRIGDLIWHRKTLAETLKGIDSPRFIVSMKHGESDFFRYLPLNRAFFRTPHPKIIELQARREYEGAGEYPSFIGWDCEKFARELEGAENVVGMSVWCQTGGWHRFRRLPFLKNAGDDTWIRLNTFVALRVFRDRQPVEEAVRDFVGEDRAVATLELLRCADTVVHDLIYIEDFARQKLFFRRVRIPPLLHMYWDCLFINHAVRKIMRHFVRDPERALRAGEAACDLFPQMIELAEEARLPVRDIRHWRDICHIIRLARRYYFLPYDPEIAQQIKAAKAAYKVAWPRTEGARYRIKTSFEPLKVKRQTLAWLSGLLLRRKRGYRMIDHIFTLNLLGLVYRIFRPRKKEAMPKFLRKSAMGVETLLR</sequence>
<keyword evidence="1" id="KW-1133">Transmembrane helix</keyword>
<organism evidence="2 3">
    <name type="scientific">Haloferula helveola</name>
    <dbReference type="NCBI Taxonomy" id="490095"/>
    <lineage>
        <taxon>Bacteria</taxon>
        <taxon>Pseudomonadati</taxon>
        <taxon>Verrucomicrobiota</taxon>
        <taxon>Verrucomicrobiia</taxon>
        <taxon>Verrucomicrobiales</taxon>
        <taxon>Verrucomicrobiaceae</taxon>
        <taxon>Haloferula</taxon>
    </lineage>
</organism>
<evidence type="ECO:0000313" key="2">
    <source>
        <dbReference type="EMBL" id="BCX48507.1"/>
    </source>
</evidence>
<dbReference type="SUPFAM" id="SSF51445">
    <property type="entry name" value="(Trans)glycosidases"/>
    <property type="match status" value="1"/>
</dbReference>
<dbReference type="InterPro" id="IPR017853">
    <property type="entry name" value="GH"/>
</dbReference>
<reference evidence="2 3" key="1">
    <citation type="submission" date="2021-06" db="EMBL/GenBank/DDBJ databases">
        <title>Complete genome of Haloferula helveola possessing various polysaccharide degrading enzymes.</title>
        <authorList>
            <person name="Takami H."/>
            <person name="Huang C."/>
            <person name="Hamasaki K."/>
        </authorList>
    </citation>
    <scope>NUCLEOTIDE SEQUENCE [LARGE SCALE GENOMIC DNA]</scope>
    <source>
        <strain evidence="2 3">CN-1</strain>
    </source>
</reference>
<keyword evidence="1" id="KW-0812">Transmembrane</keyword>
<keyword evidence="1" id="KW-0472">Membrane</keyword>
<evidence type="ECO:0000256" key="1">
    <source>
        <dbReference type="SAM" id="Phobius"/>
    </source>
</evidence>
<dbReference type="RefSeq" id="WP_338684780.1">
    <property type="nucleotide sequence ID" value="NZ_AP024702.1"/>
</dbReference>
<feature type="transmembrane region" description="Helical" evidence="1">
    <location>
        <begin position="542"/>
        <end position="559"/>
    </location>
</feature>
<name>A0ABN6H4C7_9BACT</name>
<dbReference type="Proteomes" id="UP001374893">
    <property type="component" value="Chromosome"/>
</dbReference>
<protein>
    <submittedName>
        <fullName evidence="2">Uncharacterized protein</fullName>
    </submittedName>
</protein>
<proteinExistence type="predicted"/>
<dbReference type="EMBL" id="AP024702">
    <property type="protein sequence ID" value="BCX48507.1"/>
    <property type="molecule type" value="Genomic_DNA"/>
</dbReference>
<gene>
    <name evidence="2" type="ORF">HAHE_24150</name>
</gene>
<evidence type="ECO:0000313" key="3">
    <source>
        <dbReference type="Proteomes" id="UP001374893"/>
    </source>
</evidence>
<keyword evidence="3" id="KW-1185">Reference proteome</keyword>
<accession>A0ABN6H4C7</accession>